<dbReference type="PANTHER" id="PTHR42813">
    <property type="entry name" value="ZINC-TYPE ALCOHOL DEHYDROGENASE-LIKE"/>
    <property type="match status" value="1"/>
</dbReference>
<dbReference type="SUPFAM" id="SSF50129">
    <property type="entry name" value="GroES-like"/>
    <property type="match status" value="1"/>
</dbReference>
<protein>
    <submittedName>
        <fullName evidence="7">Glutathione-dependent formaldehyde dehydrogenase</fullName>
    </submittedName>
</protein>
<dbReference type="InterPro" id="IPR036291">
    <property type="entry name" value="NAD(P)-bd_dom_sf"/>
</dbReference>
<dbReference type="GO" id="GO:0008270">
    <property type="term" value="F:zinc ion binding"/>
    <property type="evidence" value="ECO:0007669"/>
    <property type="project" value="InterPro"/>
</dbReference>
<organism evidence="7 8">
    <name type="scientific">Corallococcus exercitus</name>
    <dbReference type="NCBI Taxonomy" id="2316736"/>
    <lineage>
        <taxon>Bacteria</taxon>
        <taxon>Pseudomonadati</taxon>
        <taxon>Myxococcota</taxon>
        <taxon>Myxococcia</taxon>
        <taxon>Myxococcales</taxon>
        <taxon>Cystobacterineae</taxon>
        <taxon>Myxococcaceae</taxon>
        <taxon>Corallococcus</taxon>
    </lineage>
</organism>
<keyword evidence="4" id="KW-0560">Oxidoreductase</keyword>
<comment type="similarity">
    <text evidence="5">Belongs to the zinc-containing alcohol dehydrogenase family.</text>
</comment>
<evidence type="ECO:0000256" key="2">
    <source>
        <dbReference type="ARBA" id="ARBA00022723"/>
    </source>
</evidence>
<dbReference type="InterPro" id="IPR011032">
    <property type="entry name" value="GroES-like_sf"/>
</dbReference>
<evidence type="ECO:0000256" key="4">
    <source>
        <dbReference type="ARBA" id="ARBA00023002"/>
    </source>
</evidence>
<dbReference type="Gene3D" id="3.40.50.720">
    <property type="entry name" value="NAD(P)-binding Rossmann-like Domain"/>
    <property type="match status" value="1"/>
</dbReference>
<dbReference type="SUPFAM" id="SSF51735">
    <property type="entry name" value="NAD(P)-binding Rossmann-fold domains"/>
    <property type="match status" value="1"/>
</dbReference>
<keyword evidence="2 5" id="KW-0479">Metal-binding</keyword>
<sequence length="386" mass="41480">MRALTYEGPYRVAVRNKPDPRIEHPQDGIVRVTSAAICGSDLHLLHGLVPDTRIGFTFGHEFVGVVEELGPTARSQGLKKGDRLMLPFQIFCGGCYFCQRGLTSCCDSTNPATDAGTGIYGYSHSFGGYDGGQAQYVRVPFIGVDAEKVPEEVSDLDALPITDAFSTGYQGAEMCDLKGGETVLVLGCGPVGLFAMWSAWAMGAGRVIAVDKEDYRLEFARQWLGVETLNFNDVDLVTTVKGMTEGRGADATVEAVGCEAAGSPVHRTMGVLMKAEAGSPVAVNFAIHATRKGGVISLIGAYGPPAVGVDLGTYMNKAQTMRTGQASVKRYMPHLLEHVRAGRIQPSRVFTHRLPLEQAPEGYHTFAQKQDGCIKVALFPNGEHLH</sequence>
<reference evidence="7 8" key="1">
    <citation type="submission" date="2020-05" db="EMBL/GenBank/DDBJ databases">
        <authorList>
            <person name="Whitworth D."/>
        </authorList>
    </citation>
    <scope>NUCLEOTIDE SEQUENCE [LARGE SCALE GENOMIC DNA]</scope>
    <source>
        <strain evidence="7 8">AB043B</strain>
    </source>
</reference>
<gene>
    <name evidence="7" type="ORF">HMI49_19535</name>
</gene>
<dbReference type="PROSITE" id="PS00059">
    <property type="entry name" value="ADH_ZINC"/>
    <property type="match status" value="1"/>
</dbReference>
<evidence type="ECO:0000256" key="1">
    <source>
        <dbReference type="ARBA" id="ARBA00001947"/>
    </source>
</evidence>
<comment type="cofactor">
    <cofactor evidence="1 5">
        <name>Zn(2+)</name>
        <dbReference type="ChEBI" id="CHEBI:29105"/>
    </cofactor>
</comment>
<dbReference type="InterPro" id="IPR002328">
    <property type="entry name" value="ADH_Zn_CS"/>
</dbReference>
<feature type="domain" description="Enoyl reductase (ER)" evidence="6">
    <location>
        <begin position="8"/>
        <end position="378"/>
    </location>
</feature>
<dbReference type="EMBL" id="JABFJV010000107">
    <property type="protein sequence ID" value="NOK35399.1"/>
    <property type="molecule type" value="Genomic_DNA"/>
</dbReference>
<keyword evidence="8" id="KW-1185">Reference proteome</keyword>
<dbReference type="SMART" id="SM00829">
    <property type="entry name" value="PKS_ER"/>
    <property type="match status" value="1"/>
</dbReference>
<dbReference type="GO" id="GO:0016616">
    <property type="term" value="F:oxidoreductase activity, acting on the CH-OH group of donors, NAD or NADP as acceptor"/>
    <property type="evidence" value="ECO:0007669"/>
    <property type="project" value="UniProtKB-ARBA"/>
</dbReference>
<dbReference type="RefSeq" id="WP_120523621.1">
    <property type="nucleotide sequence ID" value="NZ_JABFJV010000107.1"/>
</dbReference>
<dbReference type="InterPro" id="IPR020843">
    <property type="entry name" value="ER"/>
</dbReference>
<dbReference type="Pfam" id="PF08240">
    <property type="entry name" value="ADH_N"/>
    <property type="match status" value="1"/>
</dbReference>
<evidence type="ECO:0000313" key="7">
    <source>
        <dbReference type="EMBL" id="NOK35399.1"/>
    </source>
</evidence>
<proteinExistence type="inferred from homology"/>
<dbReference type="PANTHER" id="PTHR42813:SF2">
    <property type="entry name" value="DEHYDROGENASE, ZINC-CONTAINING, PUTATIVE (AFU_ORTHOLOGUE AFUA_2G02810)-RELATED"/>
    <property type="match status" value="1"/>
</dbReference>
<dbReference type="InterPro" id="IPR013154">
    <property type="entry name" value="ADH-like_N"/>
</dbReference>
<accession>A0A3A8IRX7</accession>
<evidence type="ECO:0000313" key="8">
    <source>
        <dbReference type="Proteomes" id="UP000563426"/>
    </source>
</evidence>
<dbReference type="AlphaFoldDB" id="A0A3A8IRX7"/>
<evidence type="ECO:0000256" key="3">
    <source>
        <dbReference type="ARBA" id="ARBA00022833"/>
    </source>
</evidence>
<dbReference type="Pfam" id="PF00107">
    <property type="entry name" value="ADH_zinc_N"/>
    <property type="match status" value="1"/>
</dbReference>
<dbReference type="Proteomes" id="UP000563426">
    <property type="component" value="Unassembled WGS sequence"/>
</dbReference>
<name>A0A3A8IRX7_9BACT</name>
<dbReference type="OrthoDB" id="9773078at2"/>
<evidence type="ECO:0000256" key="5">
    <source>
        <dbReference type="RuleBase" id="RU361277"/>
    </source>
</evidence>
<dbReference type="CDD" id="cd08283">
    <property type="entry name" value="FDH_like_1"/>
    <property type="match status" value="1"/>
</dbReference>
<keyword evidence="3 5" id="KW-0862">Zinc</keyword>
<evidence type="ECO:0000259" key="6">
    <source>
        <dbReference type="SMART" id="SM00829"/>
    </source>
</evidence>
<dbReference type="Gene3D" id="3.90.180.10">
    <property type="entry name" value="Medium-chain alcohol dehydrogenases, catalytic domain"/>
    <property type="match status" value="1"/>
</dbReference>
<comment type="caution">
    <text evidence="7">The sequence shown here is derived from an EMBL/GenBank/DDBJ whole genome shotgun (WGS) entry which is preliminary data.</text>
</comment>
<dbReference type="InterPro" id="IPR013149">
    <property type="entry name" value="ADH-like_C"/>
</dbReference>